<proteinExistence type="predicted"/>
<dbReference type="KEGG" id="vos:KNV97_03205"/>
<protein>
    <submittedName>
        <fullName evidence="1">Uncharacterized protein</fullName>
    </submittedName>
</protein>
<name>A0A975U7T1_9VIBR</name>
<evidence type="ECO:0000313" key="2">
    <source>
        <dbReference type="Proteomes" id="UP000694232"/>
    </source>
</evidence>
<gene>
    <name evidence="1" type="ORF">KNV97_03205</name>
</gene>
<dbReference type="RefSeq" id="WP_136483866.1">
    <property type="nucleotide sequence ID" value="NZ_CP076642.1"/>
</dbReference>
<sequence>MNSYPTVQLHITEPASGPAPSIWPAAQSFPRYHHEAIFSLPALRYPTHKPILWLITLDISKLAEQLNVTVH</sequence>
<keyword evidence="2" id="KW-1185">Reference proteome</keyword>
<organism evidence="1 2">
    <name type="scientific">Vibrio ostreae</name>
    <dbReference type="NCBI Taxonomy" id="2841925"/>
    <lineage>
        <taxon>Bacteria</taxon>
        <taxon>Pseudomonadati</taxon>
        <taxon>Pseudomonadota</taxon>
        <taxon>Gammaproteobacteria</taxon>
        <taxon>Vibrionales</taxon>
        <taxon>Vibrionaceae</taxon>
        <taxon>Vibrio</taxon>
    </lineage>
</organism>
<reference evidence="1" key="1">
    <citation type="submission" date="2021-06" db="EMBL/GenBank/DDBJ databases">
        <title>Vibrio nov. sp., novel gut bacterium isolated from Yellow Sea oyster.</title>
        <authorList>
            <person name="Muhammad N."/>
            <person name="Nguyen T.H."/>
            <person name="Lee Y.-J."/>
            <person name="Ko J."/>
            <person name="Kim S.-G."/>
        </authorList>
    </citation>
    <scope>NUCLEOTIDE SEQUENCE</scope>
    <source>
        <strain evidence="1">OG9-811</strain>
    </source>
</reference>
<evidence type="ECO:0000313" key="1">
    <source>
        <dbReference type="EMBL" id="QXO15449.1"/>
    </source>
</evidence>
<dbReference type="AlphaFoldDB" id="A0A975U7T1"/>
<dbReference type="EMBL" id="CP076642">
    <property type="protein sequence ID" value="QXO15449.1"/>
    <property type="molecule type" value="Genomic_DNA"/>
</dbReference>
<accession>A0A975U7T1</accession>
<dbReference type="Proteomes" id="UP000694232">
    <property type="component" value="Chromosome 2"/>
</dbReference>